<comment type="similarity">
    <text evidence="1">Belongs to the beta-class carbonic anhydrase family.</text>
</comment>
<reference evidence="8" key="1">
    <citation type="submission" date="2020-01" db="EMBL/GenBank/DDBJ databases">
        <title>Genome sequence of Kobresia littledalei, the first chromosome-level genome in the family Cyperaceae.</title>
        <authorList>
            <person name="Qu G."/>
        </authorList>
    </citation>
    <scope>NUCLEOTIDE SEQUENCE</scope>
    <source>
        <strain evidence="8">C.B.Clarke</strain>
        <tissue evidence="8">Leaf</tissue>
    </source>
</reference>
<dbReference type="GO" id="GO:0015976">
    <property type="term" value="P:carbon utilization"/>
    <property type="evidence" value="ECO:0007669"/>
    <property type="project" value="InterPro"/>
</dbReference>
<evidence type="ECO:0000256" key="1">
    <source>
        <dbReference type="ARBA" id="ARBA00006217"/>
    </source>
</evidence>
<dbReference type="PANTHER" id="PTHR11002:SF56">
    <property type="entry name" value="BETA CARBONIC ANHYDRASE 2, CHLOROPLASTIC"/>
    <property type="match status" value="1"/>
</dbReference>
<dbReference type="InterPro" id="IPR042530">
    <property type="entry name" value="EME1/EME2_C"/>
</dbReference>
<feature type="binding site" evidence="6">
    <location>
        <position position="5"/>
    </location>
    <ligand>
        <name>Zn(2+)</name>
        <dbReference type="ChEBI" id="CHEBI:29105"/>
    </ligand>
</feature>
<dbReference type="InterPro" id="IPR036874">
    <property type="entry name" value="Carbonic_anhydrase_sf"/>
</dbReference>
<dbReference type="SMART" id="SM00947">
    <property type="entry name" value="Pro_CA"/>
    <property type="match status" value="1"/>
</dbReference>
<keyword evidence="9" id="KW-1185">Reference proteome</keyword>
<sequence>MLFACSDSRACPSITLGFQPGEAFTVRNIANMVPPFDKTKYTSEGSAIEYAVLHLKVENIVVVGHSKCGGIKGLMTFKYDGNNTTEFIEDWVKIGLPAKKKVQAEHGSKSLDEQCTLCEKESVKVSLENLKTYPFVMEAVKKGTLKLFGAHYDFVNGPQRRSGAPRSPILLLDDDDPTPTKPGPTKTTSSSLVALSPLGSSPDVTVFPSSLARPKARASSDKVAGISRMILVDSDDESDRGSCGGIDKDAVASSPEIESLSDLDKNCDSELSGQNNAKYESASRSISLSQSDDCHVFRVILVLFSLVIWSINPYSFMKKLTWLSVNANGSFVPNNAVEKNLIKKNTWLKALVAIPKVQPRHAIAIWKKYPTMRSLLNVYMDPSRSVGLCQVVKQGIRFTAIVRLGLGKQRQPEPLAEIRFRYCGFAFILFIGLWSGQVSAISLSISYGQVHENEFLLKDLVMEEIFGNGERRLSEERRKGEKEKNKERSSEN</sequence>
<accession>A0A833VGI4</accession>
<dbReference type="OrthoDB" id="10248475at2759"/>
<dbReference type="Pfam" id="PF00484">
    <property type="entry name" value="Pro_CA"/>
    <property type="match status" value="1"/>
</dbReference>
<dbReference type="InterPro" id="IPR001765">
    <property type="entry name" value="Carbonic_anhydrase"/>
</dbReference>
<dbReference type="Gene3D" id="1.10.150.670">
    <property type="entry name" value="Crossover junction endonuclease EME1, DNA-binding domain"/>
    <property type="match status" value="1"/>
</dbReference>
<comment type="catalytic activity">
    <reaction evidence="5">
        <text>hydrogencarbonate + H(+) = CO2 + H2O</text>
        <dbReference type="Rhea" id="RHEA:10748"/>
        <dbReference type="ChEBI" id="CHEBI:15377"/>
        <dbReference type="ChEBI" id="CHEBI:15378"/>
        <dbReference type="ChEBI" id="CHEBI:16526"/>
        <dbReference type="ChEBI" id="CHEBI:17544"/>
        <dbReference type="EC" id="4.2.1.1"/>
    </reaction>
</comment>
<feature type="region of interest" description="Disordered" evidence="7">
    <location>
        <begin position="159"/>
        <end position="196"/>
    </location>
</feature>
<keyword evidence="6" id="KW-0479">Metal-binding</keyword>
<dbReference type="Proteomes" id="UP000623129">
    <property type="component" value="Unassembled WGS sequence"/>
</dbReference>
<dbReference type="SUPFAM" id="SSF53056">
    <property type="entry name" value="beta-carbonic anhydrase, cab"/>
    <property type="match status" value="1"/>
</dbReference>
<evidence type="ECO:0000256" key="5">
    <source>
        <dbReference type="ARBA" id="ARBA00048348"/>
    </source>
</evidence>
<protein>
    <recommendedName>
        <fullName evidence="2">carbonic anhydrase</fullName>
        <ecNumber evidence="2">4.2.1.1</ecNumber>
    </recommendedName>
</protein>
<feature type="compositionally biased region" description="Low complexity" evidence="7">
    <location>
        <begin position="183"/>
        <end position="192"/>
    </location>
</feature>
<dbReference type="EC" id="4.2.1.1" evidence="2"/>
<comment type="cofactor">
    <cofactor evidence="6">
        <name>Zn(2+)</name>
        <dbReference type="ChEBI" id="CHEBI:29105"/>
    </cofactor>
    <text evidence="6">Binds 1 zinc ion per subunit.</text>
</comment>
<keyword evidence="4" id="KW-0456">Lyase</keyword>
<dbReference type="Gene3D" id="3.40.1050.10">
    <property type="entry name" value="Carbonic anhydrase"/>
    <property type="match status" value="1"/>
</dbReference>
<dbReference type="AlphaFoldDB" id="A0A833VGI4"/>
<feature type="region of interest" description="Disordered" evidence="7">
    <location>
        <begin position="473"/>
        <end position="492"/>
    </location>
</feature>
<organism evidence="8 9">
    <name type="scientific">Carex littledalei</name>
    <dbReference type="NCBI Taxonomy" id="544730"/>
    <lineage>
        <taxon>Eukaryota</taxon>
        <taxon>Viridiplantae</taxon>
        <taxon>Streptophyta</taxon>
        <taxon>Embryophyta</taxon>
        <taxon>Tracheophyta</taxon>
        <taxon>Spermatophyta</taxon>
        <taxon>Magnoliopsida</taxon>
        <taxon>Liliopsida</taxon>
        <taxon>Poales</taxon>
        <taxon>Cyperaceae</taxon>
        <taxon>Cyperoideae</taxon>
        <taxon>Cariceae</taxon>
        <taxon>Carex</taxon>
        <taxon>Carex subgen. Euthyceras</taxon>
    </lineage>
</organism>
<evidence type="ECO:0000256" key="2">
    <source>
        <dbReference type="ARBA" id="ARBA00012925"/>
    </source>
</evidence>
<evidence type="ECO:0000256" key="7">
    <source>
        <dbReference type="SAM" id="MobiDB-lite"/>
    </source>
</evidence>
<evidence type="ECO:0000256" key="3">
    <source>
        <dbReference type="ARBA" id="ARBA00022833"/>
    </source>
</evidence>
<feature type="binding site" evidence="6">
    <location>
        <position position="68"/>
    </location>
    <ligand>
        <name>Zn(2+)</name>
        <dbReference type="ChEBI" id="CHEBI:29105"/>
    </ligand>
</feature>
<evidence type="ECO:0000256" key="4">
    <source>
        <dbReference type="ARBA" id="ARBA00023239"/>
    </source>
</evidence>
<name>A0A833VGI4_9POAL</name>
<comment type="caution">
    <text evidence="8">The sequence shown here is derived from an EMBL/GenBank/DDBJ whole genome shotgun (WGS) entry which is preliminary data.</text>
</comment>
<dbReference type="PROSITE" id="PS00705">
    <property type="entry name" value="PROK_CO2_ANHYDRASE_2"/>
    <property type="match status" value="1"/>
</dbReference>
<dbReference type="InterPro" id="IPR015892">
    <property type="entry name" value="Carbonic_anhydrase_CS"/>
</dbReference>
<dbReference type="GO" id="GO:0004089">
    <property type="term" value="F:carbonate dehydratase activity"/>
    <property type="evidence" value="ECO:0007669"/>
    <property type="project" value="UniProtKB-EC"/>
</dbReference>
<dbReference type="EMBL" id="SWLB01000004">
    <property type="protein sequence ID" value="KAF3339072.1"/>
    <property type="molecule type" value="Genomic_DNA"/>
</dbReference>
<feature type="binding site" evidence="6">
    <location>
        <position position="7"/>
    </location>
    <ligand>
        <name>Zn(2+)</name>
        <dbReference type="ChEBI" id="CHEBI:29105"/>
    </ligand>
</feature>
<gene>
    <name evidence="8" type="ORF">FCM35_KLT16543</name>
</gene>
<evidence type="ECO:0000256" key="6">
    <source>
        <dbReference type="PIRSR" id="PIRSR601765-1"/>
    </source>
</evidence>
<feature type="binding site" evidence="6">
    <location>
        <position position="65"/>
    </location>
    <ligand>
        <name>Zn(2+)</name>
        <dbReference type="ChEBI" id="CHEBI:29105"/>
    </ligand>
</feature>
<evidence type="ECO:0000313" key="8">
    <source>
        <dbReference type="EMBL" id="KAF3339072.1"/>
    </source>
</evidence>
<dbReference type="GO" id="GO:0008270">
    <property type="term" value="F:zinc ion binding"/>
    <property type="evidence" value="ECO:0007669"/>
    <property type="project" value="InterPro"/>
</dbReference>
<evidence type="ECO:0000313" key="9">
    <source>
        <dbReference type="Proteomes" id="UP000623129"/>
    </source>
</evidence>
<keyword evidence="3 6" id="KW-0862">Zinc</keyword>
<dbReference type="PANTHER" id="PTHR11002">
    <property type="entry name" value="CARBONIC ANHYDRASE"/>
    <property type="match status" value="1"/>
</dbReference>
<proteinExistence type="inferred from homology"/>